<dbReference type="Gene3D" id="2.30.110.10">
    <property type="entry name" value="Electron Transport, Fmn-binding Protein, Chain A"/>
    <property type="match status" value="1"/>
</dbReference>
<feature type="domain" description="Pyridoxamine 5'-phosphate oxidase N-terminal" evidence="2">
    <location>
        <begin position="17"/>
        <end position="106"/>
    </location>
</feature>
<dbReference type="Pfam" id="PF01243">
    <property type="entry name" value="PNPOx_N"/>
    <property type="match status" value="1"/>
</dbReference>
<dbReference type="AlphaFoldDB" id="A0A7C9RTN9"/>
<dbReference type="PANTHER" id="PTHR35176:SF6">
    <property type="entry name" value="HEME OXYGENASE HI_0854-RELATED"/>
    <property type="match status" value="1"/>
</dbReference>
<keyword evidence="1" id="KW-0560">Oxidoreductase</keyword>
<proteinExistence type="predicted"/>
<gene>
    <name evidence="3" type="ORF">G7043_29955</name>
</gene>
<evidence type="ECO:0000313" key="3">
    <source>
        <dbReference type="EMBL" id="NGY63151.1"/>
    </source>
</evidence>
<dbReference type="Proteomes" id="UP000481360">
    <property type="component" value="Unassembled WGS sequence"/>
</dbReference>
<protein>
    <submittedName>
        <fullName evidence="3">Pyridoxamine 5'-phosphate oxidase family protein</fullName>
    </submittedName>
</protein>
<dbReference type="EMBL" id="JAAMPJ010000009">
    <property type="protein sequence ID" value="NGY63151.1"/>
    <property type="molecule type" value="Genomic_DNA"/>
</dbReference>
<dbReference type="PANTHER" id="PTHR35176">
    <property type="entry name" value="HEME OXYGENASE HI_0854-RELATED"/>
    <property type="match status" value="1"/>
</dbReference>
<dbReference type="InterPro" id="IPR052019">
    <property type="entry name" value="F420H2_bilvrd_red/Heme_oxyg"/>
</dbReference>
<evidence type="ECO:0000259" key="2">
    <source>
        <dbReference type="Pfam" id="PF01243"/>
    </source>
</evidence>
<dbReference type="GO" id="GO:0016627">
    <property type="term" value="F:oxidoreductase activity, acting on the CH-CH group of donors"/>
    <property type="evidence" value="ECO:0007669"/>
    <property type="project" value="TreeGrafter"/>
</dbReference>
<dbReference type="RefSeq" id="WP_166051285.1">
    <property type="nucleotide sequence ID" value="NZ_JAAMPJ010000009.1"/>
</dbReference>
<dbReference type="GO" id="GO:0005829">
    <property type="term" value="C:cytosol"/>
    <property type="evidence" value="ECO:0007669"/>
    <property type="project" value="TreeGrafter"/>
</dbReference>
<dbReference type="InterPro" id="IPR011576">
    <property type="entry name" value="Pyridox_Oxase_N"/>
</dbReference>
<organism evidence="3 4">
    <name type="scientific">Lentzea alba</name>
    <dbReference type="NCBI Taxonomy" id="2714351"/>
    <lineage>
        <taxon>Bacteria</taxon>
        <taxon>Bacillati</taxon>
        <taxon>Actinomycetota</taxon>
        <taxon>Actinomycetes</taxon>
        <taxon>Pseudonocardiales</taxon>
        <taxon>Pseudonocardiaceae</taxon>
        <taxon>Lentzea</taxon>
    </lineage>
</organism>
<sequence>MATWQRFEQEASELAVEVRRVFEQSTSHVLATLRRNGSPRVSGIEVQFSGPDLTFGSMTGAVKVRDLLRDRRFALHSQPAEGGDAKISGVAVEVTEPSAEERGSHLFRLDIEEIVYTALGDDQKHLLIQLWRPGREVTKFKRY</sequence>
<evidence type="ECO:0000313" key="4">
    <source>
        <dbReference type="Proteomes" id="UP000481360"/>
    </source>
</evidence>
<dbReference type="InterPro" id="IPR012349">
    <property type="entry name" value="Split_barrel_FMN-bd"/>
</dbReference>
<dbReference type="GO" id="GO:0070967">
    <property type="term" value="F:coenzyme F420 binding"/>
    <property type="evidence" value="ECO:0007669"/>
    <property type="project" value="TreeGrafter"/>
</dbReference>
<dbReference type="SUPFAM" id="SSF50475">
    <property type="entry name" value="FMN-binding split barrel"/>
    <property type="match status" value="1"/>
</dbReference>
<accession>A0A7C9RTN9</accession>
<name>A0A7C9RTN9_9PSEU</name>
<evidence type="ECO:0000256" key="1">
    <source>
        <dbReference type="ARBA" id="ARBA00023002"/>
    </source>
</evidence>
<keyword evidence="4" id="KW-1185">Reference proteome</keyword>
<reference evidence="3 4" key="1">
    <citation type="submission" date="2020-03" db="EMBL/GenBank/DDBJ databases">
        <title>Isolation and identification of active actinomycetes.</title>
        <authorList>
            <person name="Sun X."/>
        </authorList>
    </citation>
    <scope>NUCLEOTIDE SEQUENCE [LARGE SCALE GENOMIC DNA]</scope>
    <source>
        <strain evidence="3 4">NEAU-D13</strain>
    </source>
</reference>
<comment type="caution">
    <text evidence="3">The sequence shown here is derived from an EMBL/GenBank/DDBJ whole genome shotgun (WGS) entry which is preliminary data.</text>
</comment>